<evidence type="ECO:0000313" key="2">
    <source>
        <dbReference type="EMBL" id="GAG31405.1"/>
    </source>
</evidence>
<comment type="caution">
    <text evidence="2">The sequence shown here is derived from an EMBL/GenBank/DDBJ whole genome shotgun (WGS) entry which is preliminary data.</text>
</comment>
<organism evidence="2">
    <name type="scientific">marine sediment metagenome</name>
    <dbReference type="NCBI Taxonomy" id="412755"/>
    <lineage>
        <taxon>unclassified sequences</taxon>
        <taxon>metagenomes</taxon>
        <taxon>ecological metagenomes</taxon>
    </lineage>
</organism>
<keyword evidence="1" id="KW-0472">Membrane</keyword>
<proteinExistence type="predicted"/>
<evidence type="ECO:0000256" key="1">
    <source>
        <dbReference type="SAM" id="Phobius"/>
    </source>
</evidence>
<accession>X0WL70</accession>
<sequence>VVMNLTNVYTIGGLCFAVVVSLLVYAGSLWVIKREFVRWCLRYCMQTIK</sequence>
<feature type="transmembrane region" description="Helical" evidence="1">
    <location>
        <begin position="6"/>
        <end position="32"/>
    </location>
</feature>
<reference evidence="2" key="1">
    <citation type="journal article" date="2014" name="Front. Microbiol.">
        <title>High frequency of phylogenetically diverse reductive dehalogenase-homologous genes in deep subseafloor sedimentary metagenomes.</title>
        <authorList>
            <person name="Kawai M."/>
            <person name="Futagami T."/>
            <person name="Toyoda A."/>
            <person name="Takaki Y."/>
            <person name="Nishi S."/>
            <person name="Hori S."/>
            <person name="Arai W."/>
            <person name="Tsubouchi T."/>
            <person name="Morono Y."/>
            <person name="Uchiyama I."/>
            <person name="Ito T."/>
            <person name="Fujiyama A."/>
            <person name="Inagaki F."/>
            <person name="Takami H."/>
        </authorList>
    </citation>
    <scope>NUCLEOTIDE SEQUENCE</scope>
    <source>
        <strain evidence="2">Expedition CK06-06</strain>
    </source>
</reference>
<feature type="non-terminal residue" evidence="2">
    <location>
        <position position="1"/>
    </location>
</feature>
<protein>
    <submittedName>
        <fullName evidence="2">Uncharacterized protein</fullName>
    </submittedName>
</protein>
<keyword evidence="1" id="KW-1133">Transmembrane helix</keyword>
<dbReference type="EMBL" id="BARS01044001">
    <property type="protein sequence ID" value="GAG31405.1"/>
    <property type="molecule type" value="Genomic_DNA"/>
</dbReference>
<keyword evidence="1" id="KW-0812">Transmembrane</keyword>
<name>X0WL70_9ZZZZ</name>
<gene>
    <name evidence="2" type="ORF">S01H1_66535</name>
</gene>
<dbReference type="AlphaFoldDB" id="X0WL70"/>